<organism evidence="2 3">
    <name type="scientific">Flavobacterium phragmitis</name>
    <dbReference type="NCBI Taxonomy" id="739143"/>
    <lineage>
        <taxon>Bacteria</taxon>
        <taxon>Pseudomonadati</taxon>
        <taxon>Bacteroidota</taxon>
        <taxon>Flavobacteriia</taxon>
        <taxon>Flavobacteriales</taxon>
        <taxon>Flavobacteriaceae</taxon>
        <taxon>Flavobacterium</taxon>
    </lineage>
</organism>
<dbReference type="Gene3D" id="1.20.120.450">
    <property type="entry name" value="dinb family like domain"/>
    <property type="match status" value="1"/>
</dbReference>
<feature type="domain" description="DinB-like" evidence="1">
    <location>
        <begin position="38"/>
        <end position="186"/>
    </location>
</feature>
<keyword evidence="3" id="KW-1185">Reference proteome</keyword>
<dbReference type="InterPro" id="IPR034660">
    <property type="entry name" value="DinB/YfiT-like"/>
</dbReference>
<evidence type="ECO:0000259" key="1">
    <source>
        <dbReference type="Pfam" id="PF12867"/>
    </source>
</evidence>
<dbReference type="AlphaFoldDB" id="A0A1I1QMZ7"/>
<dbReference type="STRING" id="739143.SAMN05216297_105263"/>
<reference evidence="3" key="1">
    <citation type="submission" date="2016-10" db="EMBL/GenBank/DDBJ databases">
        <authorList>
            <person name="Varghese N."/>
            <person name="Submissions S."/>
        </authorList>
    </citation>
    <scope>NUCLEOTIDE SEQUENCE [LARGE SCALE GENOMIC DNA]</scope>
    <source>
        <strain evidence="3">CGMCC 1.10370</strain>
    </source>
</reference>
<evidence type="ECO:0000313" key="3">
    <source>
        <dbReference type="Proteomes" id="UP000199672"/>
    </source>
</evidence>
<sequence>MNRKCTLGSLNSWFAFAVDFLISKLNKMKSAVQNTILETYSKLNDILSAFTQEEINIVPFEGSWTGGQTVQHIILACSDIPKLFAGKTEKTTRKPDENAKQLDAIFLDFNTKYQSPENIKPPEIDYDKNDLQASIKKIQDDLFEAAETYDLTLICLDAKIPGFENFTIYEWLHFAIVHTQRHTHQLKSIYEILKKK</sequence>
<accession>A0A1I1QMZ7</accession>
<evidence type="ECO:0000313" key="2">
    <source>
        <dbReference type="EMBL" id="SFD20653.1"/>
    </source>
</evidence>
<dbReference type="EMBL" id="FOMH01000005">
    <property type="protein sequence ID" value="SFD20653.1"/>
    <property type="molecule type" value="Genomic_DNA"/>
</dbReference>
<dbReference type="Pfam" id="PF12867">
    <property type="entry name" value="DinB_2"/>
    <property type="match status" value="1"/>
</dbReference>
<gene>
    <name evidence="2" type="ORF">SAMN05216297_105263</name>
</gene>
<protein>
    <submittedName>
        <fullName evidence="2">DinB superfamily protein</fullName>
    </submittedName>
</protein>
<dbReference type="SUPFAM" id="SSF109854">
    <property type="entry name" value="DinB/YfiT-like putative metalloenzymes"/>
    <property type="match status" value="1"/>
</dbReference>
<name>A0A1I1QMZ7_9FLAO</name>
<dbReference type="InterPro" id="IPR024775">
    <property type="entry name" value="DinB-like"/>
</dbReference>
<dbReference type="Proteomes" id="UP000199672">
    <property type="component" value="Unassembled WGS sequence"/>
</dbReference>
<proteinExistence type="predicted"/>